<keyword evidence="4 7" id="KW-0812">Transmembrane</keyword>
<feature type="transmembrane region" description="Helical" evidence="7">
    <location>
        <begin position="241"/>
        <end position="264"/>
    </location>
</feature>
<evidence type="ECO:0000256" key="1">
    <source>
        <dbReference type="ARBA" id="ARBA00004651"/>
    </source>
</evidence>
<dbReference type="RefSeq" id="WP_125654275.1">
    <property type="nucleotide sequence ID" value="NZ_AP019308.1"/>
</dbReference>
<evidence type="ECO:0000256" key="4">
    <source>
        <dbReference type="ARBA" id="ARBA00022692"/>
    </source>
</evidence>
<evidence type="ECO:0000313" key="8">
    <source>
        <dbReference type="EMBL" id="BBH19726.1"/>
    </source>
</evidence>
<dbReference type="InterPro" id="IPR000515">
    <property type="entry name" value="MetI-like"/>
</dbReference>
<dbReference type="CDD" id="cd06261">
    <property type="entry name" value="TM_PBP2"/>
    <property type="match status" value="1"/>
</dbReference>
<feature type="transmembrane region" description="Helical" evidence="7">
    <location>
        <begin position="78"/>
        <end position="102"/>
    </location>
</feature>
<accession>A0A3G9IN49</accession>
<dbReference type="SUPFAM" id="SSF161098">
    <property type="entry name" value="MetI-like"/>
    <property type="match status" value="1"/>
</dbReference>
<evidence type="ECO:0000256" key="7">
    <source>
        <dbReference type="RuleBase" id="RU363032"/>
    </source>
</evidence>
<evidence type="ECO:0000313" key="9">
    <source>
        <dbReference type="Proteomes" id="UP000275368"/>
    </source>
</evidence>
<reference evidence="8 9" key="1">
    <citation type="submission" date="2018-11" db="EMBL/GenBank/DDBJ databases">
        <title>Complete genome sequence of Paenibacillus baekrokdamisoli strain KCTC 33723.</title>
        <authorList>
            <person name="Kang S.W."/>
            <person name="Lee K.C."/>
            <person name="Kim K.K."/>
            <person name="Kim J.S."/>
            <person name="Kim D.S."/>
            <person name="Ko S.H."/>
            <person name="Yang S.H."/>
            <person name="Lee J.S."/>
        </authorList>
    </citation>
    <scope>NUCLEOTIDE SEQUENCE [LARGE SCALE GENOMIC DNA]</scope>
    <source>
        <strain evidence="8 9">KCTC 33723</strain>
    </source>
</reference>
<evidence type="ECO:0000256" key="6">
    <source>
        <dbReference type="ARBA" id="ARBA00023136"/>
    </source>
</evidence>
<keyword evidence="9" id="KW-1185">Reference proteome</keyword>
<proteinExistence type="inferred from homology"/>
<evidence type="ECO:0000256" key="5">
    <source>
        <dbReference type="ARBA" id="ARBA00022989"/>
    </source>
</evidence>
<dbReference type="PANTHER" id="PTHR43744">
    <property type="entry name" value="ABC TRANSPORTER PERMEASE PROTEIN MG189-RELATED-RELATED"/>
    <property type="match status" value="1"/>
</dbReference>
<dbReference type="EMBL" id="AP019308">
    <property type="protein sequence ID" value="BBH19726.1"/>
    <property type="molecule type" value="Genomic_DNA"/>
</dbReference>
<dbReference type="Gene3D" id="1.10.3720.10">
    <property type="entry name" value="MetI-like"/>
    <property type="match status" value="1"/>
</dbReference>
<keyword evidence="5 7" id="KW-1133">Transmembrane helix</keyword>
<dbReference type="Pfam" id="PF00528">
    <property type="entry name" value="BPD_transp_1"/>
    <property type="match status" value="1"/>
</dbReference>
<comment type="subcellular location">
    <subcellularLocation>
        <location evidence="1 7">Cell membrane</location>
        <topology evidence="1 7">Multi-pass membrane protein</topology>
    </subcellularLocation>
</comment>
<dbReference type="InterPro" id="IPR035906">
    <property type="entry name" value="MetI-like_sf"/>
</dbReference>
<dbReference type="Proteomes" id="UP000275368">
    <property type="component" value="Chromosome"/>
</dbReference>
<protein>
    <submittedName>
        <fullName evidence="8">Sugar ABC transporter permease</fullName>
    </submittedName>
</protein>
<sequence length="279" mass="31675">MIKSQRKFPFGLYIKYCITIILALLFLTPFVWMLALSIKTLGNFYDFPPKLWVSHPQWSNFIDVLKQFSLFRFLLNSLFVSTTITLLQLLLASMAAFAFAVLSFRGKNALFMTFLLSLMIPGTVILIPLFLVTQKLGMLDSYKGLILPFLFTGYGIFMLRQFFRSLPRDFFEAARMDGCSYFGIYARIYIPLSKPALATLGTLAFMSFYNSLLWPLVSTNSEHLKTIPVGIAGLVGQNNYIYPHLVMAGTTIMVIPGILIFMFLQRYFIQGVVMSGIKG</sequence>
<dbReference type="PROSITE" id="PS50928">
    <property type="entry name" value="ABC_TM1"/>
    <property type="match status" value="1"/>
</dbReference>
<gene>
    <name evidence="8" type="ORF">Back11_10710</name>
</gene>
<keyword evidence="3" id="KW-1003">Cell membrane</keyword>
<feature type="transmembrane region" description="Helical" evidence="7">
    <location>
        <begin position="109"/>
        <end position="133"/>
    </location>
</feature>
<evidence type="ECO:0000256" key="2">
    <source>
        <dbReference type="ARBA" id="ARBA00022448"/>
    </source>
</evidence>
<organism evidence="8 9">
    <name type="scientific">Paenibacillus baekrokdamisoli</name>
    <dbReference type="NCBI Taxonomy" id="1712516"/>
    <lineage>
        <taxon>Bacteria</taxon>
        <taxon>Bacillati</taxon>
        <taxon>Bacillota</taxon>
        <taxon>Bacilli</taxon>
        <taxon>Bacillales</taxon>
        <taxon>Paenibacillaceae</taxon>
        <taxon>Paenibacillus</taxon>
    </lineage>
</organism>
<keyword evidence="6 7" id="KW-0472">Membrane</keyword>
<feature type="transmembrane region" description="Helical" evidence="7">
    <location>
        <begin position="184"/>
        <end position="209"/>
    </location>
</feature>
<comment type="similarity">
    <text evidence="7">Belongs to the binding-protein-dependent transport system permease family.</text>
</comment>
<feature type="transmembrane region" description="Helical" evidence="7">
    <location>
        <begin position="12"/>
        <end position="35"/>
    </location>
</feature>
<dbReference type="PANTHER" id="PTHR43744:SF12">
    <property type="entry name" value="ABC TRANSPORTER PERMEASE PROTEIN MG189-RELATED"/>
    <property type="match status" value="1"/>
</dbReference>
<feature type="transmembrane region" description="Helical" evidence="7">
    <location>
        <begin position="145"/>
        <end position="163"/>
    </location>
</feature>
<dbReference type="OrthoDB" id="9810086at2"/>
<name>A0A3G9IN49_9BACL</name>
<dbReference type="AlphaFoldDB" id="A0A3G9IN49"/>
<dbReference type="KEGG" id="pbk:Back11_10710"/>
<dbReference type="GO" id="GO:0005886">
    <property type="term" value="C:plasma membrane"/>
    <property type="evidence" value="ECO:0007669"/>
    <property type="project" value="UniProtKB-SubCell"/>
</dbReference>
<evidence type="ECO:0000256" key="3">
    <source>
        <dbReference type="ARBA" id="ARBA00022475"/>
    </source>
</evidence>
<keyword evidence="2 7" id="KW-0813">Transport</keyword>
<dbReference type="GO" id="GO:0055085">
    <property type="term" value="P:transmembrane transport"/>
    <property type="evidence" value="ECO:0007669"/>
    <property type="project" value="InterPro"/>
</dbReference>